<evidence type="ECO:0008006" key="7">
    <source>
        <dbReference type="Google" id="ProtNLM"/>
    </source>
</evidence>
<gene>
    <name evidence="5" type="ORF">N0V93_009138</name>
</gene>
<comment type="similarity">
    <text evidence="1 2">Belongs to the GST superfamily.</text>
</comment>
<dbReference type="InterPro" id="IPR040079">
    <property type="entry name" value="Glutathione_S-Trfase"/>
</dbReference>
<proteinExistence type="inferred from homology"/>
<sequence length="239" mass="26318">MAPDITLFFLNASRSIRIAFLLEALNLPYTLISADRAPNGLAPPDFKARIRAAGQSLGKSPTLLDGDLVIAESGAIVEYLLEVYDTEHTLMPPLGDAAGRAKVREWVHAAEGGFMMPAMPVLYTRWQVPEHVPDRDQLLAVVEKKLSANVHNSFDWLEGQLKAQKAQGSGWLVGQGLTAADVVLQFSVQFIMERKLGVGGREEGKWPEVVAWLERTEAVEAYRKAVSKTGYSLDGNFRK</sequence>
<name>A0A9W9CSG1_9PEZI</name>
<dbReference type="Gene3D" id="1.20.1050.10">
    <property type="match status" value="1"/>
</dbReference>
<dbReference type="InterPro" id="IPR004045">
    <property type="entry name" value="Glutathione_S-Trfase_N"/>
</dbReference>
<dbReference type="PANTHER" id="PTHR44051:SF9">
    <property type="entry name" value="GLUTATHIONE S-TRANSFERASE 1"/>
    <property type="match status" value="1"/>
</dbReference>
<dbReference type="SUPFAM" id="SSF52833">
    <property type="entry name" value="Thioredoxin-like"/>
    <property type="match status" value="1"/>
</dbReference>
<dbReference type="PROSITE" id="PS50404">
    <property type="entry name" value="GST_NTER"/>
    <property type="match status" value="1"/>
</dbReference>
<dbReference type="Pfam" id="PF00043">
    <property type="entry name" value="GST_C"/>
    <property type="match status" value="1"/>
</dbReference>
<evidence type="ECO:0000259" key="4">
    <source>
        <dbReference type="PROSITE" id="PS50405"/>
    </source>
</evidence>
<dbReference type="EMBL" id="JAPEVB010000006">
    <property type="protein sequence ID" value="KAJ4386245.1"/>
    <property type="molecule type" value="Genomic_DNA"/>
</dbReference>
<dbReference type="SFLD" id="SFLDS00019">
    <property type="entry name" value="Glutathione_Transferase_(cytos"/>
    <property type="match status" value="1"/>
</dbReference>
<dbReference type="Gene3D" id="3.40.30.10">
    <property type="entry name" value="Glutaredoxin"/>
    <property type="match status" value="1"/>
</dbReference>
<keyword evidence="6" id="KW-1185">Reference proteome</keyword>
<evidence type="ECO:0000313" key="5">
    <source>
        <dbReference type="EMBL" id="KAJ4386245.1"/>
    </source>
</evidence>
<protein>
    <recommendedName>
        <fullName evidence="7">Glutathione S-transferase</fullName>
    </recommendedName>
</protein>
<dbReference type="SUPFAM" id="SSF47616">
    <property type="entry name" value="GST C-terminal domain-like"/>
    <property type="match status" value="1"/>
</dbReference>
<dbReference type="InterPro" id="IPR036282">
    <property type="entry name" value="Glutathione-S-Trfase_C_sf"/>
</dbReference>
<dbReference type="PROSITE" id="PS50405">
    <property type="entry name" value="GST_CTER"/>
    <property type="match status" value="1"/>
</dbReference>
<dbReference type="AlphaFoldDB" id="A0A9W9CSG1"/>
<evidence type="ECO:0000313" key="6">
    <source>
        <dbReference type="Proteomes" id="UP001140453"/>
    </source>
</evidence>
<feature type="domain" description="GST N-terminal" evidence="3">
    <location>
        <begin position="2"/>
        <end position="88"/>
    </location>
</feature>
<accession>A0A9W9CSG1</accession>
<dbReference type="PANTHER" id="PTHR44051">
    <property type="entry name" value="GLUTATHIONE S-TRANSFERASE-RELATED"/>
    <property type="match status" value="1"/>
</dbReference>
<dbReference type="Pfam" id="PF02798">
    <property type="entry name" value="GST_N"/>
    <property type="match status" value="1"/>
</dbReference>
<evidence type="ECO:0000259" key="3">
    <source>
        <dbReference type="PROSITE" id="PS50404"/>
    </source>
</evidence>
<dbReference type="InterPro" id="IPR004046">
    <property type="entry name" value="GST_C"/>
</dbReference>
<dbReference type="InterPro" id="IPR036249">
    <property type="entry name" value="Thioredoxin-like_sf"/>
</dbReference>
<reference evidence="5" key="1">
    <citation type="submission" date="2022-10" db="EMBL/GenBank/DDBJ databases">
        <title>Tapping the CABI collections for fungal endophytes: first genome assemblies for Collariella, Neodidymelliopsis, Ascochyta clinopodiicola, Didymella pomorum, Didymosphaeria variabile, Neocosmospora piperis and Neocucurbitaria cava.</title>
        <authorList>
            <person name="Hill R."/>
        </authorList>
    </citation>
    <scope>NUCLEOTIDE SEQUENCE</scope>
    <source>
        <strain evidence="5">IMI 355082</strain>
    </source>
</reference>
<evidence type="ECO:0000256" key="1">
    <source>
        <dbReference type="ARBA" id="ARBA00007409"/>
    </source>
</evidence>
<dbReference type="CDD" id="cd03046">
    <property type="entry name" value="GST_N_GTT1_like"/>
    <property type="match status" value="1"/>
</dbReference>
<dbReference type="OrthoDB" id="2309723at2759"/>
<dbReference type="InterPro" id="IPR010987">
    <property type="entry name" value="Glutathione-S-Trfase_C-like"/>
</dbReference>
<organism evidence="5 6">
    <name type="scientific">Gnomoniopsis smithogilvyi</name>
    <dbReference type="NCBI Taxonomy" id="1191159"/>
    <lineage>
        <taxon>Eukaryota</taxon>
        <taxon>Fungi</taxon>
        <taxon>Dikarya</taxon>
        <taxon>Ascomycota</taxon>
        <taxon>Pezizomycotina</taxon>
        <taxon>Sordariomycetes</taxon>
        <taxon>Sordariomycetidae</taxon>
        <taxon>Diaporthales</taxon>
        <taxon>Gnomoniaceae</taxon>
        <taxon>Gnomoniopsis</taxon>
    </lineage>
</organism>
<feature type="domain" description="GST C-terminal" evidence="4">
    <location>
        <begin position="96"/>
        <end position="237"/>
    </location>
</feature>
<dbReference type="SFLD" id="SFLDG00358">
    <property type="entry name" value="Main_(cytGST)"/>
    <property type="match status" value="1"/>
</dbReference>
<dbReference type="Proteomes" id="UP001140453">
    <property type="component" value="Unassembled WGS sequence"/>
</dbReference>
<comment type="caution">
    <text evidence="5">The sequence shown here is derived from an EMBL/GenBank/DDBJ whole genome shotgun (WGS) entry which is preliminary data.</text>
</comment>
<evidence type="ECO:0000256" key="2">
    <source>
        <dbReference type="RuleBase" id="RU003494"/>
    </source>
</evidence>